<evidence type="ECO:0000313" key="3">
    <source>
        <dbReference type="Proteomes" id="UP000499080"/>
    </source>
</evidence>
<dbReference type="Proteomes" id="UP000499080">
    <property type="component" value="Unassembled WGS sequence"/>
</dbReference>
<dbReference type="AlphaFoldDB" id="A0A4Y2F5M7"/>
<proteinExistence type="predicted"/>
<dbReference type="EMBL" id="BGPR01172600">
    <property type="protein sequence ID" value="GBM36117.1"/>
    <property type="molecule type" value="Genomic_DNA"/>
</dbReference>
<gene>
    <name evidence="2" type="ORF">AVEN_37177_1</name>
</gene>
<evidence type="ECO:0000313" key="2">
    <source>
        <dbReference type="EMBL" id="GBM36117.1"/>
    </source>
</evidence>
<reference evidence="2 3" key="1">
    <citation type="journal article" date="2019" name="Sci. Rep.">
        <title>Orb-weaving spider Araneus ventricosus genome elucidates the spidroin gene catalogue.</title>
        <authorList>
            <person name="Kono N."/>
            <person name="Nakamura H."/>
            <person name="Ohtoshi R."/>
            <person name="Moran D.A.P."/>
            <person name="Shinohara A."/>
            <person name="Yoshida Y."/>
            <person name="Fujiwara M."/>
            <person name="Mori M."/>
            <person name="Tomita M."/>
            <person name="Arakawa K."/>
        </authorList>
    </citation>
    <scope>NUCLEOTIDE SEQUENCE [LARGE SCALE GENOMIC DNA]</scope>
</reference>
<feature type="region of interest" description="Disordered" evidence="1">
    <location>
        <begin position="1"/>
        <end position="21"/>
    </location>
</feature>
<organism evidence="2 3">
    <name type="scientific">Araneus ventricosus</name>
    <name type="common">Orbweaver spider</name>
    <name type="synonym">Epeira ventricosa</name>
    <dbReference type="NCBI Taxonomy" id="182803"/>
    <lineage>
        <taxon>Eukaryota</taxon>
        <taxon>Metazoa</taxon>
        <taxon>Ecdysozoa</taxon>
        <taxon>Arthropoda</taxon>
        <taxon>Chelicerata</taxon>
        <taxon>Arachnida</taxon>
        <taxon>Araneae</taxon>
        <taxon>Araneomorphae</taxon>
        <taxon>Entelegynae</taxon>
        <taxon>Araneoidea</taxon>
        <taxon>Araneidae</taxon>
        <taxon>Araneus</taxon>
    </lineage>
</organism>
<name>A0A4Y2F5M7_ARAVE</name>
<accession>A0A4Y2F5M7</accession>
<protein>
    <submittedName>
        <fullName evidence="2">Uncharacterized protein</fullName>
    </submittedName>
</protein>
<sequence length="89" mass="9720">MGLFLPHGSRLDGYENNSSNDSRAVRDQFGFLVYTGLSVSGAETGVSFEESLGNNTLRLFYVSKARNRKIGCKGEGWGKKNKWSAPSAV</sequence>
<comment type="caution">
    <text evidence="2">The sequence shown here is derived from an EMBL/GenBank/DDBJ whole genome shotgun (WGS) entry which is preliminary data.</text>
</comment>
<evidence type="ECO:0000256" key="1">
    <source>
        <dbReference type="SAM" id="MobiDB-lite"/>
    </source>
</evidence>
<keyword evidence="3" id="KW-1185">Reference proteome</keyword>